<organism evidence="1 2">
    <name type="scientific">Ambrosia artemisiifolia</name>
    <name type="common">Common ragweed</name>
    <dbReference type="NCBI Taxonomy" id="4212"/>
    <lineage>
        <taxon>Eukaryota</taxon>
        <taxon>Viridiplantae</taxon>
        <taxon>Streptophyta</taxon>
        <taxon>Embryophyta</taxon>
        <taxon>Tracheophyta</taxon>
        <taxon>Spermatophyta</taxon>
        <taxon>Magnoliopsida</taxon>
        <taxon>eudicotyledons</taxon>
        <taxon>Gunneridae</taxon>
        <taxon>Pentapetalae</taxon>
        <taxon>asterids</taxon>
        <taxon>campanulids</taxon>
        <taxon>Asterales</taxon>
        <taxon>Asteraceae</taxon>
        <taxon>Asteroideae</taxon>
        <taxon>Heliantheae alliance</taxon>
        <taxon>Heliantheae</taxon>
        <taxon>Ambrosia</taxon>
    </lineage>
</organism>
<dbReference type="AlphaFoldDB" id="A0AAD5BTD0"/>
<evidence type="ECO:0000313" key="1">
    <source>
        <dbReference type="EMBL" id="KAI7729257.1"/>
    </source>
</evidence>
<keyword evidence="2" id="KW-1185">Reference proteome</keyword>
<accession>A0AAD5BTD0</accession>
<sequence>MGGVCGRVTVVLRWRHKVVLGVMSSGVGCGRRLCWVWRMVDGQLDEEDDGGC</sequence>
<dbReference type="EMBL" id="JAMZMK010011029">
    <property type="protein sequence ID" value="KAI7729257.1"/>
    <property type="molecule type" value="Genomic_DNA"/>
</dbReference>
<proteinExistence type="predicted"/>
<evidence type="ECO:0000313" key="2">
    <source>
        <dbReference type="Proteomes" id="UP001206925"/>
    </source>
</evidence>
<dbReference type="PROSITE" id="PS51257">
    <property type="entry name" value="PROKAR_LIPOPROTEIN"/>
    <property type="match status" value="1"/>
</dbReference>
<dbReference type="Proteomes" id="UP001206925">
    <property type="component" value="Unassembled WGS sequence"/>
</dbReference>
<protein>
    <submittedName>
        <fullName evidence="1">Uncharacterized protein</fullName>
    </submittedName>
</protein>
<gene>
    <name evidence="1" type="ORF">M8C21_002196</name>
</gene>
<comment type="caution">
    <text evidence="1">The sequence shown here is derived from an EMBL/GenBank/DDBJ whole genome shotgun (WGS) entry which is preliminary data.</text>
</comment>
<reference evidence="1" key="1">
    <citation type="submission" date="2022-06" db="EMBL/GenBank/DDBJ databases">
        <title>Uncovering the hologenomic basis of an extraordinary plant invasion.</title>
        <authorList>
            <person name="Bieker V.C."/>
            <person name="Martin M.D."/>
            <person name="Gilbert T."/>
            <person name="Hodgins K."/>
            <person name="Battlay P."/>
            <person name="Petersen B."/>
            <person name="Wilson J."/>
        </authorList>
    </citation>
    <scope>NUCLEOTIDE SEQUENCE</scope>
    <source>
        <strain evidence="1">AA19_3_7</strain>
        <tissue evidence="1">Leaf</tissue>
    </source>
</reference>
<name>A0AAD5BTD0_AMBAR</name>